<sequence length="202" mass="20021">MPFVTPFTAKIAAWIAIPAALIASGVIVSAASYSAFSATTSNPTSNWQAGSVALTDDDNGVALFTVSPTVPLKPGSTGTNCIAVTSTGNLPSTVKLYGSNYATTNGLAAQLSLTITQGTGGGFGTCTGFTPLATGSSVYSGTVAGFGGAATTFATGVGSWAPTGTASETRVFQFSYTLSPTALPTVMGGTAALGFTWEAQNS</sequence>
<dbReference type="Proteomes" id="UP001501295">
    <property type="component" value="Unassembled WGS sequence"/>
</dbReference>
<organism evidence="1 2">
    <name type="scientific">Frondihabitans cladoniiphilus</name>
    <dbReference type="NCBI Taxonomy" id="715785"/>
    <lineage>
        <taxon>Bacteria</taxon>
        <taxon>Bacillati</taxon>
        <taxon>Actinomycetota</taxon>
        <taxon>Actinomycetes</taxon>
        <taxon>Micrococcales</taxon>
        <taxon>Microbacteriaceae</taxon>
        <taxon>Frondihabitans</taxon>
    </lineage>
</organism>
<evidence type="ECO:0000313" key="1">
    <source>
        <dbReference type="EMBL" id="GAA4664543.1"/>
    </source>
</evidence>
<accession>A0ABP8VK03</accession>
<dbReference type="EMBL" id="BAABLM010000001">
    <property type="protein sequence ID" value="GAA4664543.1"/>
    <property type="molecule type" value="Genomic_DNA"/>
</dbReference>
<comment type="caution">
    <text evidence="1">The sequence shown here is derived from an EMBL/GenBank/DDBJ whole genome shotgun (WGS) entry which is preliminary data.</text>
</comment>
<proteinExistence type="predicted"/>
<evidence type="ECO:0000313" key="2">
    <source>
        <dbReference type="Proteomes" id="UP001501295"/>
    </source>
</evidence>
<keyword evidence="2" id="KW-1185">Reference proteome</keyword>
<dbReference type="RefSeq" id="WP_345372132.1">
    <property type="nucleotide sequence ID" value="NZ_BAABLM010000001.1"/>
</dbReference>
<gene>
    <name evidence="1" type="ORF">GCM10025780_01850</name>
</gene>
<evidence type="ECO:0008006" key="3">
    <source>
        <dbReference type="Google" id="ProtNLM"/>
    </source>
</evidence>
<name>A0ABP8VK03_9MICO</name>
<protein>
    <recommendedName>
        <fullName evidence="3">Ribosomally synthesized peptide with SipW-like signal peptide</fullName>
    </recommendedName>
</protein>
<reference evidence="2" key="1">
    <citation type="journal article" date="2019" name="Int. J. Syst. Evol. Microbiol.">
        <title>The Global Catalogue of Microorganisms (GCM) 10K type strain sequencing project: providing services to taxonomists for standard genome sequencing and annotation.</title>
        <authorList>
            <consortium name="The Broad Institute Genomics Platform"/>
            <consortium name="The Broad Institute Genome Sequencing Center for Infectious Disease"/>
            <person name="Wu L."/>
            <person name="Ma J."/>
        </authorList>
    </citation>
    <scope>NUCLEOTIDE SEQUENCE [LARGE SCALE GENOMIC DNA]</scope>
    <source>
        <strain evidence="2">JCM 18956</strain>
    </source>
</reference>